<dbReference type="EMBL" id="JHEG02000058">
    <property type="protein sequence ID" value="KIE08600.1"/>
    <property type="molecule type" value="Genomic_DNA"/>
</dbReference>
<dbReference type="AlphaFoldDB" id="A0A0C1R8I3"/>
<dbReference type="RefSeq" id="WP_038092201.1">
    <property type="nucleotide sequence ID" value="NZ_JHEG04000002.1"/>
</dbReference>
<dbReference type="STRING" id="1479485.DA73_0229095"/>
<gene>
    <name evidence="2" type="ORF">DA73_0229095</name>
    <name evidence="1" type="ORF">DA73_0400040320</name>
</gene>
<name>A0A0C1R8I3_9CYAN</name>
<comment type="caution">
    <text evidence="2">The sequence shown here is derived from an EMBL/GenBank/DDBJ whole genome shotgun (WGS) entry which is preliminary data.</text>
</comment>
<evidence type="ECO:0000313" key="3">
    <source>
        <dbReference type="Proteomes" id="UP000029738"/>
    </source>
</evidence>
<protein>
    <submittedName>
        <fullName evidence="2">Uncharacterized protein</fullName>
    </submittedName>
</protein>
<reference evidence="2" key="1">
    <citation type="journal article" date="2015" name="Genome Announc.">
        <title>Draft Genome Sequence of Tolypothrix boutellei Strain VB521301.</title>
        <authorList>
            <person name="Chandrababunaidu M.M."/>
            <person name="Singh D."/>
            <person name="Sen D."/>
            <person name="Bhan S."/>
            <person name="Das S."/>
            <person name="Gupta A."/>
            <person name="Adhikary S.P."/>
            <person name="Tripathy S."/>
        </authorList>
    </citation>
    <scope>NUCLEOTIDE SEQUENCE</scope>
    <source>
        <strain evidence="2">VB521301</strain>
    </source>
</reference>
<keyword evidence="3" id="KW-1185">Reference proteome</keyword>
<dbReference type="EMBL" id="JHEG04000002">
    <property type="protein sequence ID" value="KAF3883943.1"/>
    <property type="molecule type" value="Genomic_DNA"/>
</dbReference>
<accession>A0A0C1R8I3</accession>
<evidence type="ECO:0000313" key="2">
    <source>
        <dbReference type="EMBL" id="KIE08600.1"/>
    </source>
</evidence>
<sequence>MNKIPNLKTFLSIFCLISGGLLLLRSCHFSKTYESTNNTIQASNDRLRVNSISKTKASPKLVKPKAAVEVTPKLDESKAEDLTNTAKFLAGIQVENNPLAKFQQSDGWRSHQQFFNNAWSKLEARQLQKVRNWSQQELNQINTIAPSIFYPFSGPDFLYAYSLFPKGDKYVLVGLEPVGIIPNLSNLSENQRNLKLQEIRSSLYAILQFSFFMTNDMKVDLRNQGVLPILYVFLARTQNRIINIQYIGLNKNADIEQYKKGLIPGVKIDFVAKGEERSRSLYYFSNDLSNYGLEKRPEFSRFITKLGEKVTYLKAASYLMYNEGFSDIRKQILAESSHVLQDDSGMPLTAFNRSQWNLKFYGSYTSPIGLFANRYQPSLRSIYRNNESIEPLDFGIGYKYGANNSNLMLAEGMN</sequence>
<organism evidence="2">
    <name type="scientific">Tolypothrix bouteillei VB521301</name>
    <dbReference type="NCBI Taxonomy" id="1479485"/>
    <lineage>
        <taxon>Bacteria</taxon>
        <taxon>Bacillati</taxon>
        <taxon>Cyanobacteriota</taxon>
        <taxon>Cyanophyceae</taxon>
        <taxon>Nostocales</taxon>
        <taxon>Tolypothrichaceae</taxon>
        <taxon>Tolypothrix</taxon>
    </lineage>
</organism>
<reference evidence="1" key="2">
    <citation type="submission" date="2019-11" db="EMBL/GenBank/DDBJ databases">
        <title>Improved Assembly of Tolypothrix boutellei genome.</title>
        <authorList>
            <person name="Sarangi A.N."/>
            <person name="Mukherjee M."/>
            <person name="Ghosh S."/>
            <person name="Singh D."/>
            <person name="Das A."/>
            <person name="Kant S."/>
            <person name="Prusty A."/>
            <person name="Tripathy S."/>
        </authorList>
    </citation>
    <scope>NUCLEOTIDE SEQUENCE</scope>
    <source>
        <strain evidence="1">VB521301</strain>
    </source>
</reference>
<evidence type="ECO:0000313" key="1">
    <source>
        <dbReference type="EMBL" id="KAF3883943.1"/>
    </source>
</evidence>
<proteinExistence type="predicted"/>
<dbReference type="Proteomes" id="UP000029738">
    <property type="component" value="Unassembled WGS sequence"/>
</dbReference>
<dbReference type="OrthoDB" id="977906at2"/>